<sequence length="117" mass="12160">MIGGRSPLFGKIGHQRPNGNGADLADSPAVFVHGVPGKVEPGHFLLHGDELPAGKLGKLQVDPHHGRSGALPVAAEEIELAFQILFPSADDLVHQGFIGVQKLRAAVSHAVKSAAPD</sequence>
<dbReference type="AlphaFoldDB" id="A0A645JZD7"/>
<comment type="caution">
    <text evidence="2">The sequence shown here is derived from an EMBL/GenBank/DDBJ whole genome shotgun (WGS) entry which is preliminary data.</text>
</comment>
<evidence type="ECO:0000256" key="1">
    <source>
        <dbReference type="SAM" id="MobiDB-lite"/>
    </source>
</evidence>
<dbReference type="EMBL" id="VSSQ01146097">
    <property type="protein sequence ID" value="MPN64764.1"/>
    <property type="molecule type" value="Genomic_DNA"/>
</dbReference>
<reference evidence="2" key="1">
    <citation type="submission" date="2019-08" db="EMBL/GenBank/DDBJ databases">
        <authorList>
            <person name="Kucharzyk K."/>
            <person name="Murdoch R.W."/>
            <person name="Higgins S."/>
            <person name="Loffler F."/>
        </authorList>
    </citation>
    <scope>NUCLEOTIDE SEQUENCE</scope>
</reference>
<gene>
    <name evidence="2" type="ORF">SDC9_212541</name>
</gene>
<accession>A0A645JZD7</accession>
<organism evidence="2">
    <name type="scientific">bioreactor metagenome</name>
    <dbReference type="NCBI Taxonomy" id="1076179"/>
    <lineage>
        <taxon>unclassified sequences</taxon>
        <taxon>metagenomes</taxon>
        <taxon>ecological metagenomes</taxon>
    </lineage>
</organism>
<evidence type="ECO:0000313" key="2">
    <source>
        <dbReference type="EMBL" id="MPN64764.1"/>
    </source>
</evidence>
<proteinExistence type="predicted"/>
<name>A0A645JZD7_9ZZZZ</name>
<feature type="region of interest" description="Disordered" evidence="1">
    <location>
        <begin position="1"/>
        <end position="25"/>
    </location>
</feature>
<protein>
    <submittedName>
        <fullName evidence="2">Uncharacterized protein</fullName>
    </submittedName>
</protein>